<name>A0ABM1MGY3_NICVS</name>
<evidence type="ECO:0000256" key="2">
    <source>
        <dbReference type="ARBA" id="ARBA00022603"/>
    </source>
</evidence>
<evidence type="ECO:0000313" key="6">
    <source>
        <dbReference type="Proteomes" id="UP000695000"/>
    </source>
</evidence>
<comment type="similarity">
    <text evidence="1">Belongs to the methyltransferase superfamily.</text>
</comment>
<evidence type="ECO:0000256" key="1">
    <source>
        <dbReference type="ARBA" id="ARBA00008361"/>
    </source>
</evidence>
<dbReference type="PANTHER" id="PTHR12176">
    <property type="entry name" value="SAM-DEPENDENT METHYLTRANSFERASE SUPERFAMILY PROTEIN"/>
    <property type="match status" value="1"/>
</dbReference>
<dbReference type="InterPro" id="IPR029063">
    <property type="entry name" value="SAM-dependent_MTases_sf"/>
</dbReference>
<evidence type="ECO:0000313" key="7">
    <source>
        <dbReference type="RefSeq" id="XP_017773832.1"/>
    </source>
</evidence>
<dbReference type="GeneID" id="108560687"/>
<accession>A0ABM1MGY3</accession>
<dbReference type="Pfam" id="PF13847">
    <property type="entry name" value="Methyltransf_31"/>
    <property type="match status" value="1"/>
</dbReference>
<evidence type="ECO:0000256" key="3">
    <source>
        <dbReference type="ARBA" id="ARBA00022679"/>
    </source>
</evidence>
<keyword evidence="4" id="KW-0511">Multifunctional enzyme</keyword>
<keyword evidence="6" id="KW-1185">Reference proteome</keyword>
<dbReference type="CDD" id="cd02440">
    <property type="entry name" value="AdoMet_MTases"/>
    <property type="match status" value="2"/>
</dbReference>
<organism evidence="6 8">
    <name type="scientific">Nicrophorus vespilloides</name>
    <name type="common">Boreal carrion beetle</name>
    <dbReference type="NCBI Taxonomy" id="110193"/>
    <lineage>
        <taxon>Eukaryota</taxon>
        <taxon>Metazoa</taxon>
        <taxon>Ecdysozoa</taxon>
        <taxon>Arthropoda</taxon>
        <taxon>Hexapoda</taxon>
        <taxon>Insecta</taxon>
        <taxon>Pterygota</taxon>
        <taxon>Neoptera</taxon>
        <taxon>Endopterygota</taxon>
        <taxon>Coleoptera</taxon>
        <taxon>Polyphaga</taxon>
        <taxon>Staphyliniformia</taxon>
        <taxon>Silphidae</taxon>
        <taxon>Nicrophorinae</taxon>
        <taxon>Nicrophorus</taxon>
    </lineage>
</organism>
<gene>
    <name evidence="7 8" type="primary">LOC108560687</name>
</gene>
<dbReference type="InterPro" id="IPR051419">
    <property type="entry name" value="Lys/N-term_MeTrsfase_sf"/>
</dbReference>
<dbReference type="Pfam" id="PF01564">
    <property type="entry name" value="Spermine_synth"/>
    <property type="match status" value="1"/>
</dbReference>
<dbReference type="PANTHER" id="PTHR12176:SF78">
    <property type="entry name" value="EEF1A LYSINE AND N-TERMINAL METHYLTRANSFERASE"/>
    <property type="match status" value="1"/>
</dbReference>
<keyword evidence="2" id="KW-0489">Methyltransferase</keyword>
<sequence length="666" mass="75794">MNLLPKSREEFSQKEYWDSFFKKRGNQAFEWYGEYPELCEHLHKYIKVKDDVLIVGCGNSTLGNDLYDIGYNKIINIDISQVAIRQMINLNSKKRPDMQFIHMDALDMKFENEQFSAIIDKGTLDALMPDGEKETVERIQKYFDEIMRVLKVSGRYVCVSLLQEHILKMIVDYFPAKNCMLRIIRCFEAEKSAAEAGENPMPVFLIVCTKFKVLPMKILELNLAGSEKMVRIPTEDELMKNVQSVQQAAYICTGLKRTTIDDDVHFDLYKSGENSPRYTVYVVDGPSDKKKTQYAGFIVPQGRESEWMFSSTEGRKYLVDQSNCNRLAIITMHRGQTYENLDVVKSELGDCVRSMAPSTFGSKTIMFLSLGPTVGERTVVYEGESEFSGKYVIEDVEADNKRARRLYYLNSQNVIQSEANIKQIKSRKGTVKDVIDVNYLTCEHHIYMSRAVHMITKKDKPADVAIIGLGGGGLCGFLRKFLPRINITAVDIDPEMLEVATKYFGLNVDDQMKIDITDGLQFLSTNATKGIKYDAVLFDVDNKDTGMGMSCPPKDFLSEQTLANVVNNLKPKGLFILNVVLRNTSLRPNLLEGLSSKFETIAFYKLETDLNEIFICSREKVSKNSFETRFSAATKKLNEYFSGCGHKSLVDDDDPKILNFYDASQE</sequence>
<dbReference type="Gene3D" id="3.40.50.150">
    <property type="entry name" value="Vaccinia Virus protein VP39"/>
    <property type="match status" value="2"/>
</dbReference>
<dbReference type="RefSeq" id="XP_017773833.1">
    <property type="nucleotide sequence ID" value="XM_017918344.1"/>
</dbReference>
<evidence type="ECO:0000256" key="4">
    <source>
        <dbReference type="ARBA" id="ARBA00023268"/>
    </source>
</evidence>
<dbReference type="InterPro" id="IPR025714">
    <property type="entry name" value="Methyltranfer_dom"/>
</dbReference>
<dbReference type="SUPFAM" id="SSF53335">
    <property type="entry name" value="S-adenosyl-L-methionine-dependent methyltransferases"/>
    <property type="match status" value="2"/>
</dbReference>
<feature type="domain" description="Methyltransferase" evidence="5">
    <location>
        <begin position="50"/>
        <end position="178"/>
    </location>
</feature>
<keyword evidence="3" id="KW-0808">Transferase</keyword>
<dbReference type="Proteomes" id="UP000695000">
    <property type="component" value="Unplaced"/>
</dbReference>
<protein>
    <submittedName>
        <fullName evidence="7 8">Methyltransferase-like protein 13</fullName>
    </submittedName>
</protein>
<dbReference type="RefSeq" id="XP_017773832.1">
    <property type="nucleotide sequence ID" value="XM_017918343.1"/>
</dbReference>
<proteinExistence type="inferred from homology"/>
<reference evidence="7 8" key="1">
    <citation type="submission" date="2025-05" db="UniProtKB">
        <authorList>
            <consortium name="RefSeq"/>
        </authorList>
    </citation>
    <scope>IDENTIFICATION</scope>
    <source>
        <tissue evidence="7 8">Whole Larva</tissue>
    </source>
</reference>
<evidence type="ECO:0000259" key="5">
    <source>
        <dbReference type="Pfam" id="PF13847"/>
    </source>
</evidence>
<evidence type="ECO:0000313" key="8">
    <source>
        <dbReference type="RefSeq" id="XP_017773833.1"/>
    </source>
</evidence>